<evidence type="ECO:0000313" key="2">
    <source>
        <dbReference type="EMBL" id="QIA63346.1"/>
    </source>
</evidence>
<sequence>MDIGTIHSIWTIVLFVSFIGVVWWAYGKSRRSRFEEAANLVFDDEPQKQEHATTDTQEQGVKK</sequence>
<dbReference type="EMBL" id="CP047475">
    <property type="protein sequence ID" value="QIA63346.1"/>
    <property type="molecule type" value="Genomic_DNA"/>
</dbReference>
<keyword evidence="1" id="KW-0812">Transmembrane</keyword>
<name>A0A7Z2YDF4_9VIBR</name>
<keyword evidence="1" id="KW-1133">Transmembrane helix</keyword>
<keyword evidence="1" id="KW-0472">Membrane</keyword>
<protein>
    <submittedName>
        <fullName evidence="2">CcoQ/FixQ family Cbb3-type cytochrome c oxidase assembly chaperone</fullName>
    </submittedName>
</protein>
<proteinExistence type="predicted"/>
<evidence type="ECO:0000313" key="3">
    <source>
        <dbReference type="Proteomes" id="UP000464262"/>
    </source>
</evidence>
<dbReference type="KEGG" id="vas:GT360_07360"/>
<dbReference type="Proteomes" id="UP000464262">
    <property type="component" value="Chromosome 1"/>
</dbReference>
<gene>
    <name evidence="2" type="ORF">GT360_07360</name>
</gene>
<dbReference type="InterPro" id="IPR008621">
    <property type="entry name" value="Cbb3-typ_cyt_oxidase_comp"/>
</dbReference>
<accession>A0A7Z2YDF4</accession>
<keyword evidence="3" id="KW-1185">Reference proteome</keyword>
<feature type="transmembrane region" description="Helical" evidence="1">
    <location>
        <begin position="6"/>
        <end position="26"/>
    </location>
</feature>
<dbReference type="CDD" id="cd01324">
    <property type="entry name" value="cbb3_Oxidase_CcoQ"/>
    <property type="match status" value="1"/>
</dbReference>
<evidence type="ECO:0000256" key="1">
    <source>
        <dbReference type="SAM" id="Phobius"/>
    </source>
</evidence>
<organism evidence="2 3">
    <name type="scientific">Vibrio astriarenae</name>
    <dbReference type="NCBI Taxonomy" id="1481923"/>
    <lineage>
        <taxon>Bacteria</taxon>
        <taxon>Pseudomonadati</taxon>
        <taxon>Pseudomonadota</taxon>
        <taxon>Gammaproteobacteria</taxon>
        <taxon>Vibrionales</taxon>
        <taxon>Vibrionaceae</taxon>
        <taxon>Vibrio</taxon>
    </lineage>
</organism>
<dbReference type="Pfam" id="PF05545">
    <property type="entry name" value="FixQ"/>
    <property type="match status" value="1"/>
</dbReference>
<dbReference type="RefSeq" id="WP_164648240.1">
    <property type="nucleotide sequence ID" value="NZ_CP047475.1"/>
</dbReference>
<dbReference type="AlphaFoldDB" id="A0A7Z2YDF4"/>
<reference evidence="2 3" key="1">
    <citation type="submission" date="2020-01" db="EMBL/GenBank/DDBJ databases">
        <title>Whole genome and functional gene identification of agarase of Vibrio HN897.</title>
        <authorList>
            <person name="Liu Y."/>
            <person name="Zhao Z."/>
        </authorList>
    </citation>
    <scope>NUCLEOTIDE SEQUENCE [LARGE SCALE GENOMIC DNA]</scope>
    <source>
        <strain evidence="2 3">HN897</strain>
    </source>
</reference>